<gene>
    <name evidence="2" type="ORF">S03H2_37114</name>
</gene>
<accession>X1HQU9</accession>
<comment type="caution">
    <text evidence="2">The sequence shown here is derived from an EMBL/GenBank/DDBJ whole genome shotgun (WGS) entry which is preliminary data.</text>
</comment>
<evidence type="ECO:0000256" key="1">
    <source>
        <dbReference type="SAM" id="MobiDB-lite"/>
    </source>
</evidence>
<feature type="region of interest" description="Disordered" evidence="1">
    <location>
        <begin position="32"/>
        <end position="52"/>
    </location>
</feature>
<organism evidence="2">
    <name type="scientific">marine sediment metagenome</name>
    <dbReference type="NCBI Taxonomy" id="412755"/>
    <lineage>
        <taxon>unclassified sequences</taxon>
        <taxon>metagenomes</taxon>
        <taxon>ecological metagenomes</taxon>
    </lineage>
</organism>
<name>X1HQU9_9ZZZZ</name>
<reference evidence="2" key="1">
    <citation type="journal article" date="2014" name="Front. Microbiol.">
        <title>High frequency of phylogenetically diverse reductive dehalogenase-homologous genes in deep subseafloor sedimentary metagenomes.</title>
        <authorList>
            <person name="Kawai M."/>
            <person name="Futagami T."/>
            <person name="Toyoda A."/>
            <person name="Takaki Y."/>
            <person name="Nishi S."/>
            <person name="Hori S."/>
            <person name="Arai W."/>
            <person name="Tsubouchi T."/>
            <person name="Morono Y."/>
            <person name="Uchiyama I."/>
            <person name="Ito T."/>
            <person name="Fujiyama A."/>
            <person name="Inagaki F."/>
            <person name="Takami H."/>
        </authorList>
    </citation>
    <scope>NUCLEOTIDE SEQUENCE</scope>
    <source>
        <strain evidence="2">Expedition CK06-06</strain>
    </source>
</reference>
<dbReference type="EMBL" id="BARU01022815">
    <property type="protein sequence ID" value="GAH47658.1"/>
    <property type="molecule type" value="Genomic_DNA"/>
</dbReference>
<dbReference type="AlphaFoldDB" id="X1HQU9"/>
<evidence type="ECO:0000313" key="2">
    <source>
        <dbReference type="EMBL" id="GAH47658.1"/>
    </source>
</evidence>
<sequence>MIARGELLINNIIPLKHNTDHRLKGKREIMKNQKKKLNKKAQDKVKNPKGSF</sequence>
<protein>
    <submittedName>
        <fullName evidence="2">Uncharacterized protein</fullName>
    </submittedName>
</protein>
<proteinExistence type="predicted"/>